<evidence type="ECO:0000256" key="2">
    <source>
        <dbReference type="ARBA" id="ARBA00022576"/>
    </source>
</evidence>
<dbReference type="InterPro" id="IPR015422">
    <property type="entry name" value="PyrdxlP-dep_Trfase_small"/>
</dbReference>
<dbReference type="AlphaFoldDB" id="A0A6C0JW68"/>
<dbReference type="PANTHER" id="PTHR42778">
    <property type="entry name" value="2-AMINOETHYLPHOSPHONATE--PYRUVATE TRANSAMINASE"/>
    <property type="match status" value="1"/>
</dbReference>
<protein>
    <submittedName>
        <fullName evidence="5">Uncharacterized protein</fullName>
    </submittedName>
</protein>
<evidence type="ECO:0000256" key="1">
    <source>
        <dbReference type="ARBA" id="ARBA00001933"/>
    </source>
</evidence>
<keyword evidence="2" id="KW-0032">Aminotransferase</keyword>
<keyword evidence="3" id="KW-0808">Transferase</keyword>
<evidence type="ECO:0000256" key="4">
    <source>
        <dbReference type="ARBA" id="ARBA00022898"/>
    </source>
</evidence>
<reference evidence="5" key="1">
    <citation type="journal article" date="2020" name="Nature">
        <title>Giant virus diversity and host interactions through global metagenomics.</title>
        <authorList>
            <person name="Schulz F."/>
            <person name="Roux S."/>
            <person name="Paez-Espino D."/>
            <person name="Jungbluth S."/>
            <person name="Walsh D.A."/>
            <person name="Denef V.J."/>
            <person name="McMahon K.D."/>
            <person name="Konstantinidis K.T."/>
            <person name="Eloe-Fadrosh E.A."/>
            <person name="Kyrpides N.C."/>
            <person name="Woyke T."/>
        </authorList>
    </citation>
    <scope>NUCLEOTIDE SEQUENCE</scope>
    <source>
        <strain evidence="5">GVMAG-S-1064190-84</strain>
    </source>
</reference>
<keyword evidence="4" id="KW-0663">Pyridoxal phosphate</keyword>
<evidence type="ECO:0000256" key="3">
    <source>
        <dbReference type="ARBA" id="ARBA00022679"/>
    </source>
</evidence>
<sequence length="335" mass="37603">MKKYLFSPGPVKSKQTVEINYHHRSNTFKNLYAEKCNIIKAEYFTNDYDVLLTQGSGTSAIEVALNGYLSGGNADHTKYVLVLTNGSFGHRLYDICKTIPGKIVTMPVQSVDEALHVLQSSTVPFDVFCGVAFETSSSTYNNLHNIVEYCNNKGIITIIDMVSALGYYAPPYNATAVCSSTAKVLRGLPVLGIVAYRKDSKPLIGSSGYYLNMKRYIQSKKDCQTPHTSMIPQLQSINSANFFDRECIDANCEALSVIDSTTCFTLLGERYAPVLTFKFSDKALMKRVIKALKKNNMEIYFNSVYMKDKFQIGMFGHNKKAYKKLNKIIKKICRK</sequence>
<name>A0A6C0JW68_9ZZZZ</name>
<dbReference type="PANTHER" id="PTHR42778:SF1">
    <property type="entry name" value="2-AMINOETHYLPHOSPHONATE--PYRUVATE TRANSAMINASE"/>
    <property type="match status" value="1"/>
</dbReference>
<dbReference type="Gene3D" id="3.90.1150.10">
    <property type="entry name" value="Aspartate Aminotransferase, domain 1"/>
    <property type="match status" value="1"/>
</dbReference>
<evidence type="ECO:0000313" key="5">
    <source>
        <dbReference type="EMBL" id="QHU09056.1"/>
    </source>
</evidence>
<dbReference type="Gene3D" id="3.40.640.10">
    <property type="entry name" value="Type I PLP-dependent aspartate aminotransferase-like (Major domain)"/>
    <property type="match status" value="1"/>
</dbReference>
<accession>A0A6C0JW68</accession>
<organism evidence="5">
    <name type="scientific">viral metagenome</name>
    <dbReference type="NCBI Taxonomy" id="1070528"/>
    <lineage>
        <taxon>unclassified sequences</taxon>
        <taxon>metagenomes</taxon>
        <taxon>organismal metagenomes</taxon>
    </lineage>
</organism>
<dbReference type="EMBL" id="MN740704">
    <property type="protein sequence ID" value="QHU09056.1"/>
    <property type="molecule type" value="Genomic_DNA"/>
</dbReference>
<proteinExistence type="predicted"/>
<comment type="cofactor">
    <cofactor evidence="1">
        <name>pyridoxal 5'-phosphate</name>
        <dbReference type="ChEBI" id="CHEBI:597326"/>
    </cofactor>
</comment>
<dbReference type="GO" id="GO:0008483">
    <property type="term" value="F:transaminase activity"/>
    <property type="evidence" value="ECO:0007669"/>
    <property type="project" value="UniProtKB-KW"/>
</dbReference>
<dbReference type="InterPro" id="IPR015421">
    <property type="entry name" value="PyrdxlP-dep_Trfase_major"/>
</dbReference>
<dbReference type="SUPFAM" id="SSF53383">
    <property type="entry name" value="PLP-dependent transferases"/>
    <property type="match status" value="1"/>
</dbReference>
<dbReference type="InterPro" id="IPR015424">
    <property type="entry name" value="PyrdxlP-dep_Trfase"/>
</dbReference>